<dbReference type="Pfam" id="PF18921">
    <property type="entry name" value="Cyanophycin_syn"/>
    <property type="match status" value="1"/>
</dbReference>
<dbReference type="NCBIfam" id="TIGR02068">
    <property type="entry name" value="cya_phycin_syn"/>
    <property type="match status" value="1"/>
</dbReference>
<dbReference type="AlphaFoldDB" id="A0A318SRQ4"/>
<keyword evidence="4" id="KW-1185">Reference proteome</keyword>
<dbReference type="InterPro" id="IPR044019">
    <property type="entry name" value="Cyanophycin_syn_N"/>
</dbReference>
<dbReference type="PANTHER" id="PTHR21621">
    <property type="entry name" value="RIBOSOMAL PROTEIN S6 MODIFICATION PROTEIN"/>
    <property type="match status" value="1"/>
</dbReference>
<dbReference type="GO" id="GO:0046872">
    <property type="term" value="F:metal ion binding"/>
    <property type="evidence" value="ECO:0007669"/>
    <property type="project" value="InterPro"/>
</dbReference>
<reference evidence="3 4" key="1">
    <citation type="submission" date="2018-06" db="EMBL/GenBank/DDBJ databases">
        <title>Genomic Encyclopedia of Type Strains, Phase III (KMG-III): the genomes of soil and plant-associated and newly described type strains.</title>
        <authorList>
            <person name="Whitman W."/>
        </authorList>
    </citation>
    <scope>NUCLEOTIDE SEQUENCE [LARGE SCALE GENOMIC DNA]</scope>
    <source>
        <strain evidence="3 4">CECT 7646</strain>
    </source>
</reference>
<dbReference type="PROSITE" id="PS50975">
    <property type="entry name" value="ATP_GRASP"/>
    <property type="match status" value="1"/>
</dbReference>
<dbReference type="GO" id="GO:0018169">
    <property type="term" value="F:ribosomal S6-glutamic acid ligase activity"/>
    <property type="evidence" value="ECO:0007669"/>
    <property type="project" value="TreeGrafter"/>
</dbReference>
<evidence type="ECO:0000256" key="1">
    <source>
        <dbReference type="PROSITE-ProRule" id="PRU00409"/>
    </source>
</evidence>
<evidence type="ECO:0000259" key="2">
    <source>
        <dbReference type="PROSITE" id="PS50975"/>
    </source>
</evidence>
<dbReference type="EMBL" id="QJTC01000017">
    <property type="protein sequence ID" value="PYE75999.1"/>
    <property type="molecule type" value="Genomic_DNA"/>
</dbReference>
<dbReference type="GO" id="GO:0009432">
    <property type="term" value="P:SOS response"/>
    <property type="evidence" value="ECO:0007669"/>
    <property type="project" value="TreeGrafter"/>
</dbReference>
<dbReference type="InterPro" id="IPR011761">
    <property type="entry name" value="ATP-grasp"/>
</dbReference>
<organism evidence="3 4">
    <name type="scientific">Xylophilus ampelinus</name>
    <dbReference type="NCBI Taxonomy" id="54067"/>
    <lineage>
        <taxon>Bacteria</taxon>
        <taxon>Pseudomonadati</taxon>
        <taxon>Pseudomonadota</taxon>
        <taxon>Betaproteobacteria</taxon>
        <taxon>Burkholderiales</taxon>
        <taxon>Xylophilus</taxon>
    </lineage>
</organism>
<dbReference type="Gene3D" id="3.40.1190.10">
    <property type="entry name" value="Mur-like, catalytic domain"/>
    <property type="match status" value="1"/>
</dbReference>
<evidence type="ECO:0000313" key="3">
    <source>
        <dbReference type="EMBL" id="PYE75999.1"/>
    </source>
</evidence>
<comment type="caution">
    <text evidence="3">The sequence shown here is derived from an EMBL/GenBank/DDBJ whole genome shotgun (WGS) entry which is preliminary data.</text>
</comment>
<evidence type="ECO:0000313" key="4">
    <source>
        <dbReference type="Proteomes" id="UP000247540"/>
    </source>
</evidence>
<dbReference type="GO" id="GO:0005737">
    <property type="term" value="C:cytoplasm"/>
    <property type="evidence" value="ECO:0007669"/>
    <property type="project" value="TreeGrafter"/>
</dbReference>
<dbReference type="GO" id="GO:0005524">
    <property type="term" value="F:ATP binding"/>
    <property type="evidence" value="ECO:0007669"/>
    <property type="project" value="UniProtKB-UniRule"/>
</dbReference>
<feature type="domain" description="ATP-grasp" evidence="2">
    <location>
        <begin position="240"/>
        <end position="490"/>
    </location>
</feature>
<sequence length="751" mass="80203">MASLTIKATAADHRPMQPKNDIRILRVNYLHGSNIWTYREVLEVWLDLGELEQFPSHTLPGFNSRITAWLPALVEHTCGVGVRGGFLQRLEGGTWMGHVLEHAIIELLNLSGMPTTFGQTRETTTSGVYRMVFRAQDEASARVALEEGMALLMAAINDLPFDVQAAVGRLRKQIDRSFLGPSTDCIVTAANERKIPHIRLNPGNLVQLGYGNRQRRIWTAESDRTSAIGESIAADKDLTKSLLASCGVPVPEGALVETPAAAWEAAQKIGLPVVVKPSDGNHARGVTLDLRQQADIEAAFALAEAEGSGVIVERFVEGYEHRLLVVGGKVVAATRGEPVAVTGDGVSSVARLIDVQMNTDPRRGWEHQFPLTTIDVQDGGVQLELHRQGLAPDNIPEAGRRVTVQRTGNMAIDCTDEVHPEVAHAVALAARIVGLDIAGIDLVARDIRQPLQAQAGAIVEVNAGPGLLMHLKPTQGQPRPVGRAICDHLFSEGETGRIPLVGIAGTRHTAAIGRLVAWLAHLDGRATGLACRDGLFLDRRRFLAADSRHWRAGEQLLMNRTVQVAVIENPAESILRDGLAYDRCQVGVVTDFDGIESLAFYDVHTEDHMRKALRTQIDVVLADGVGVLNAAVPQVADLAPLCDGEVILYACDPATPALAAHCAAGGRAVAMRQGRVALVSDSQDVPLSGLGPLDAWRGRFGALPDEAILAAVATAWALGIAPGLIGAGIEAFEQEPGVPLVAVAAPDAVPA</sequence>
<dbReference type="SUPFAM" id="SSF53623">
    <property type="entry name" value="MurD-like peptide ligases, catalytic domain"/>
    <property type="match status" value="1"/>
</dbReference>
<proteinExistence type="predicted"/>
<dbReference type="Proteomes" id="UP000247540">
    <property type="component" value="Unassembled WGS sequence"/>
</dbReference>
<dbReference type="InterPro" id="IPR036565">
    <property type="entry name" value="Mur-like_cat_sf"/>
</dbReference>
<dbReference type="Pfam" id="PF13549">
    <property type="entry name" value="ATP-grasp_5"/>
    <property type="match status" value="1"/>
</dbReference>
<name>A0A318SRQ4_9BURK</name>
<dbReference type="Gene3D" id="3.30.470.20">
    <property type="entry name" value="ATP-grasp fold, B domain"/>
    <property type="match status" value="1"/>
</dbReference>
<keyword evidence="1" id="KW-0547">Nucleotide-binding</keyword>
<dbReference type="NCBIfam" id="NF010623">
    <property type="entry name" value="PRK14016.1"/>
    <property type="match status" value="1"/>
</dbReference>
<dbReference type="Gene3D" id="3.30.1490.20">
    <property type="entry name" value="ATP-grasp fold, A domain"/>
    <property type="match status" value="1"/>
</dbReference>
<dbReference type="InterPro" id="IPR013815">
    <property type="entry name" value="ATP_grasp_subdomain_1"/>
</dbReference>
<dbReference type="PANTHER" id="PTHR21621:SF0">
    <property type="entry name" value="BETA-CITRYLGLUTAMATE SYNTHASE B-RELATED"/>
    <property type="match status" value="1"/>
</dbReference>
<dbReference type="SUPFAM" id="SSF56059">
    <property type="entry name" value="Glutathione synthetase ATP-binding domain-like"/>
    <property type="match status" value="1"/>
</dbReference>
<protein>
    <submittedName>
        <fullName evidence="3">Cyanophycin synthetase</fullName>
    </submittedName>
</protein>
<gene>
    <name evidence="3" type="ORF">DFQ15_11732</name>
</gene>
<keyword evidence="1" id="KW-0067">ATP-binding</keyword>
<accession>A0A318SRQ4</accession>
<dbReference type="InterPro" id="IPR011810">
    <property type="entry name" value="Cya_phycin_syn"/>
</dbReference>